<feature type="compositionally biased region" description="Polar residues" evidence="2">
    <location>
        <begin position="134"/>
        <end position="146"/>
    </location>
</feature>
<name>A0A6L2LQJ8_TANCI</name>
<feature type="coiled-coil region" evidence="1">
    <location>
        <begin position="290"/>
        <end position="317"/>
    </location>
</feature>
<organism evidence="3">
    <name type="scientific">Tanacetum cinerariifolium</name>
    <name type="common">Dalmatian daisy</name>
    <name type="synonym">Chrysanthemum cinerariifolium</name>
    <dbReference type="NCBI Taxonomy" id="118510"/>
    <lineage>
        <taxon>Eukaryota</taxon>
        <taxon>Viridiplantae</taxon>
        <taxon>Streptophyta</taxon>
        <taxon>Embryophyta</taxon>
        <taxon>Tracheophyta</taxon>
        <taxon>Spermatophyta</taxon>
        <taxon>Magnoliopsida</taxon>
        <taxon>eudicotyledons</taxon>
        <taxon>Gunneridae</taxon>
        <taxon>Pentapetalae</taxon>
        <taxon>asterids</taxon>
        <taxon>campanulids</taxon>
        <taxon>Asterales</taxon>
        <taxon>Asteraceae</taxon>
        <taxon>Asteroideae</taxon>
        <taxon>Anthemideae</taxon>
        <taxon>Anthemidinae</taxon>
        <taxon>Tanacetum</taxon>
    </lineage>
</organism>
<reference evidence="3" key="1">
    <citation type="journal article" date="2019" name="Sci. Rep.">
        <title>Draft genome of Tanacetum cinerariifolium, the natural source of mosquito coil.</title>
        <authorList>
            <person name="Yamashiro T."/>
            <person name="Shiraishi A."/>
            <person name="Satake H."/>
            <person name="Nakayama K."/>
        </authorList>
    </citation>
    <scope>NUCLEOTIDE SEQUENCE</scope>
</reference>
<evidence type="ECO:0000256" key="1">
    <source>
        <dbReference type="SAM" id="Coils"/>
    </source>
</evidence>
<keyword evidence="1" id="KW-0175">Coiled coil</keyword>
<sequence length="408" mass="45081">MSDPDSPAPKPAKATKKSKPSTPKAALVTKPVVAKASKSTSSQQPKPKPKPAPAKTQEKKRKLVTETSDEPSPAKSSKPGLVTKRCKPTSSLSLVDEFIDEDTKEGLTDSDTKSDKEVPHVVKIRAQDEGQARPNLSVQIKGQAGSNPGDDAEPQPQSSPIIHVGPNLKHMDLEATDVSIQQNPKQMDEDFSFGDQFFNDKPFEAENEKTTTETEAESIVSVTIHQDTSAIPPMTSPVIDLISRPDSPNDHQPLPATATATATTTTTITTLPLPPLPQKGTTNSILIKRISKLEQIMANLIQDNKHLEERLDSHGSRLYKLKNLNINQQVSKAIDEIVNDLVDWAIQAPLRNRFRDLPKADMKEILHQRMWETNSYKAHKDHMMLYEALEKSMNRDHTNELLTDLAEA</sequence>
<evidence type="ECO:0000256" key="2">
    <source>
        <dbReference type="SAM" id="MobiDB-lite"/>
    </source>
</evidence>
<feature type="region of interest" description="Disordered" evidence="2">
    <location>
        <begin position="1"/>
        <end position="160"/>
    </location>
</feature>
<proteinExistence type="predicted"/>
<gene>
    <name evidence="3" type="ORF">Tci_036074</name>
</gene>
<evidence type="ECO:0000313" key="3">
    <source>
        <dbReference type="EMBL" id="GEU64096.1"/>
    </source>
</evidence>
<dbReference type="EMBL" id="BKCJ010004964">
    <property type="protein sequence ID" value="GEU64096.1"/>
    <property type="molecule type" value="Genomic_DNA"/>
</dbReference>
<feature type="compositionally biased region" description="Low complexity" evidence="2">
    <location>
        <begin position="20"/>
        <end position="45"/>
    </location>
</feature>
<accession>A0A6L2LQJ8</accession>
<dbReference type="AlphaFoldDB" id="A0A6L2LQJ8"/>
<feature type="compositionally biased region" description="Pro residues" evidence="2">
    <location>
        <begin position="1"/>
        <end position="10"/>
    </location>
</feature>
<protein>
    <submittedName>
        <fullName evidence="3">Uncharacterized protein</fullName>
    </submittedName>
</protein>
<feature type="compositionally biased region" description="Basic and acidic residues" evidence="2">
    <location>
        <begin position="104"/>
        <end position="131"/>
    </location>
</feature>
<comment type="caution">
    <text evidence="3">The sequence shown here is derived from an EMBL/GenBank/DDBJ whole genome shotgun (WGS) entry which is preliminary data.</text>
</comment>